<gene>
    <name evidence="2" type="ORF">A2567_00155</name>
</gene>
<dbReference type="AlphaFoldDB" id="A0A1F5CG55"/>
<proteinExistence type="predicted"/>
<dbReference type="Proteomes" id="UP000178974">
    <property type="component" value="Unassembled WGS sequence"/>
</dbReference>
<organism evidence="2 3">
    <name type="scientific">Candidatus Azambacteria bacterium RIFOXYD1_FULL_42_11</name>
    <dbReference type="NCBI Taxonomy" id="1797310"/>
    <lineage>
        <taxon>Bacteria</taxon>
        <taxon>Candidatus Azamiibacteriota</taxon>
    </lineage>
</organism>
<dbReference type="EMBL" id="MEZA01000034">
    <property type="protein sequence ID" value="OGD41848.1"/>
    <property type="molecule type" value="Genomic_DNA"/>
</dbReference>
<evidence type="ECO:0000256" key="1">
    <source>
        <dbReference type="SAM" id="MobiDB-lite"/>
    </source>
</evidence>
<protein>
    <recommendedName>
        <fullName evidence="4">HNH nuclease domain-containing protein</fullName>
    </recommendedName>
</protein>
<evidence type="ECO:0000313" key="3">
    <source>
        <dbReference type="Proteomes" id="UP000178974"/>
    </source>
</evidence>
<reference evidence="2 3" key="1">
    <citation type="journal article" date="2016" name="Nat. Commun.">
        <title>Thousands of microbial genomes shed light on interconnected biogeochemical processes in an aquifer system.</title>
        <authorList>
            <person name="Anantharaman K."/>
            <person name="Brown C.T."/>
            <person name="Hug L.A."/>
            <person name="Sharon I."/>
            <person name="Castelle C.J."/>
            <person name="Probst A.J."/>
            <person name="Thomas B.C."/>
            <person name="Singh A."/>
            <person name="Wilkins M.J."/>
            <person name="Karaoz U."/>
            <person name="Brodie E.L."/>
            <person name="Williams K.H."/>
            <person name="Hubbard S.S."/>
            <person name="Banfield J.F."/>
        </authorList>
    </citation>
    <scope>NUCLEOTIDE SEQUENCE [LARGE SCALE GENOMIC DNA]</scope>
</reference>
<sequence length="210" mass="24321">MSDLELKRDEKGRFIKGIHYSIKTELRKGETLNNFGRGRFKNGHPGYLTHPNRTSFKKGQPNINKGKKGLWYSNNGSFQKGQISPWKGKKKPEFSGQNHPNWKGGVAKLAEKIRKSLEYKQWRFNVFQRNNWICQECGKRGNYLNAHHYPKEFNQILAGNNIKTITEASRCRELWDINNGVTLCQSCHDFTKNGRIKIKICTNVLHVAES</sequence>
<evidence type="ECO:0008006" key="4">
    <source>
        <dbReference type="Google" id="ProtNLM"/>
    </source>
</evidence>
<evidence type="ECO:0000313" key="2">
    <source>
        <dbReference type="EMBL" id="OGD41848.1"/>
    </source>
</evidence>
<feature type="region of interest" description="Disordered" evidence="1">
    <location>
        <begin position="82"/>
        <end position="101"/>
    </location>
</feature>
<accession>A0A1F5CG55</accession>
<comment type="caution">
    <text evidence="2">The sequence shown here is derived from an EMBL/GenBank/DDBJ whole genome shotgun (WGS) entry which is preliminary data.</text>
</comment>
<name>A0A1F5CG55_9BACT</name>